<dbReference type="EMBL" id="JBBJBU010000001">
    <property type="protein sequence ID" value="KAK7208571.1"/>
    <property type="molecule type" value="Genomic_DNA"/>
</dbReference>
<organism evidence="10 11">
    <name type="scientific">Myxozyma melibiosi</name>
    <dbReference type="NCBI Taxonomy" id="54550"/>
    <lineage>
        <taxon>Eukaryota</taxon>
        <taxon>Fungi</taxon>
        <taxon>Dikarya</taxon>
        <taxon>Ascomycota</taxon>
        <taxon>Saccharomycotina</taxon>
        <taxon>Lipomycetes</taxon>
        <taxon>Lipomycetales</taxon>
        <taxon>Lipomycetaceae</taxon>
        <taxon>Myxozyma</taxon>
    </lineage>
</organism>
<comment type="subcellular location">
    <subcellularLocation>
        <location evidence="1">Mitochondrion inner membrane</location>
        <topology evidence="1">Peripheral membrane protein</topology>
        <orientation evidence="1">Matrix side</orientation>
    </subcellularLocation>
</comment>
<dbReference type="Pfam" id="PF02271">
    <property type="entry name" value="UCR_14kD"/>
    <property type="match status" value="1"/>
</dbReference>
<protein>
    <recommendedName>
        <fullName evidence="9">Cytochrome b-c1 complex subunit 7</fullName>
    </recommendedName>
</protein>
<keyword evidence="4 9" id="KW-0679">Respiratory chain</keyword>
<keyword evidence="7 9" id="KW-0496">Mitochondrion</keyword>
<evidence type="ECO:0000256" key="9">
    <source>
        <dbReference type="PIRNR" id="PIRNR000022"/>
    </source>
</evidence>
<dbReference type="SUPFAM" id="SSF81524">
    <property type="entry name" value="14 kDa protein of cytochrome bc1 complex (Ubiquinol-cytochrome c reductase)"/>
    <property type="match status" value="1"/>
</dbReference>
<evidence type="ECO:0000313" key="11">
    <source>
        <dbReference type="Proteomes" id="UP001498771"/>
    </source>
</evidence>
<sequence>MSGFLRSFGLANMVTSKSQGLAKLVVPLAGFLEEINGYRKLGLRYDDLIAEESPVVQKAINRLPPKEYYDRVFRIRRAHQLSLMHQLLPKEEYLKPEDDIRYLTPYILEAEAEAKEREYFDSATVVIKK</sequence>
<comment type="similarity">
    <text evidence="2 9">Belongs to the UQCRB/QCR7 family.</text>
</comment>
<dbReference type="Gene3D" id="1.10.1090.10">
    <property type="entry name" value="Cytochrome b-c1 complex subunit 7"/>
    <property type="match status" value="1"/>
</dbReference>
<proteinExistence type="inferred from homology"/>
<name>A0ABR1FFB7_9ASCO</name>
<comment type="caution">
    <text evidence="10">The sequence shown here is derived from an EMBL/GenBank/DDBJ whole genome shotgun (WGS) entry which is preliminary data.</text>
</comment>
<accession>A0ABR1FFB7</accession>
<evidence type="ECO:0000256" key="8">
    <source>
        <dbReference type="ARBA" id="ARBA00023136"/>
    </source>
</evidence>
<evidence type="ECO:0000313" key="10">
    <source>
        <dbReference type="EMBL" id="KAK7208571.1"/>
    </source>
</evidence>
<dbReference type="InterPro" id="IPR036544">
    <property type="entry name" value="QCR7_sf"/>
</dbReference>
<dbReference type="PANTHER" id="PTHR12022:SF0">
    <property type="entry name" value="CYTOCHROME B-C1 COMPLEX SUBUNIT 7"/>
    <property type="match status" value="1"/>
</dbReference>
<keyword evidence="8 9" id="KW-0472">Membrane</keyword>
<keyword evidence="5 9" id="KW-0999">Mitochondrion inner membrane</keyword>
<dbReference type="InterPro" id="IPR003197">
    <property type="entry name" value="QCR7"/>
</dbReference>
<dbReference type="PIRSF" id="PIRSF000022">
    <property type="entry name" value="Bc1_14K"/>
    <property type="match status" value="1"/>
</dbReference>
<evidence type="ECO:0000256" key="5">
    <source>
        <dbReference type="ARBA" id="ARBA00022792"/>
    </source>
</evidence>
<dbReference type="RefSeq" id="XP_064771604.1">
    <property type="nucleotide sequence ID" value="XM_064911932.1"/>
</dbReference>
<keyword evidence="6 9" id="KW-0249">Electron transport</keyword>
<comment type="function">
    <text evidence="9">Component of the ubiquinol-cytochrome c oxidoreductase, a multisubunit transmembrane complex that is part of the mitochondrial electron transport chain which drives oxidative phosphorylation.</text>
</comment>
<evidence type="ECO:0000256" key="2">
    <source>
        <dbReference type="ARBA" id="ARBA00008554"/>
    </source>
</evidence>
<evidence type="ECO:0000256" key="7">
    <source>
        <dbReference type="ARBA" id="ARBA00023128"/>
    </source>
</evidence>
<dbReference type="GeneID" id="90037444"/>
<dbReference type="PANTHER" id="PTHR12022">
    <property type="entry name" value="UBIQUINOL-CYTOCHROME C REDUCTASE COMPLEX 14 KD PROTEIN"/>
    <property type="match status" value="1"/>
</dbReference>
<evidence type="ECO:0000256" key="1">
    <source>
        <dbReference type="ARBA" id="ARBA00004443"/>
    </source>
</evidence>
<evidence type="ECO:0000256" key="4">
    <source>
        <dbReference type="ARBA" id="ARBA00022660"/>
    </source>
</evidence>
<reference evidence="10 11" key="1">
    <citation type="submission" date="2024-03" db="EMBL/GenBank/DDBJ databases">
        <title>Genome-scale model development and genomic sequencing of the oleaginous clade Lipomyces.</title>
        <authorList>
            <consortium name="Lawrence Berkeley National Laboratory"/>
            <person name="Czajka J.J."/>
            <person name="Han Y."/>
            <person name="Kim J."/>
            <person name="Mondo S.J."/>
            <person name="Hofstad B.A."/>
            <person name="Robles A."/>
            <person name="Haridas S."/>
            <person name="Riley R."/>
            <person name="LaButti K."/>
            <person name="Pangilinan J."/>
            <person name="Andreopoulos W."/>
            <person name="Lipzen A."/>
            <person name="Yan J."/>
            <person name="Wang M."/>
            <person name="Ng V."/>
            <person name="Grigoriev I.V."/>
            <person name="Spatafora J.W."/>
            <person name="Magnuson J.K."/>
            <person name="Baker S.E."/>
            <person name="Pomraning K.R."/>
        </authorList>
    </citation>
    <scope>NUCLEOTIDE SEQUENCE [LARGE SCALE GENOMIC DNA]</scope>
    <source>
        <strain evidence="10 11">Phaff 52-87</strain>
    </source>
</reference>
<evidence type="ECO:0000256" key="3">
    <source>
        <dbReference type="ARBA" id="ARBA00022448"/>
    </source>
</evidence>
<keyword evidence="11" id="KW-1185">Reference proteome</keyword>
<keyword evidence="3 9" id="KW-0813">Transport</keyword>
<evidence type="ECO:0000256" key="6">
    <source>
        <dbReference type="ARBA" id="ARBA00022982"/>
    </source>
</evidence>
<gene>
    <name evidence="10" type="ORF">BZA70DRAFT_274088</name>
</gene>
<dbReference type="Proteomes" id="UP001498771">
    <property type="component" value="Unassembled WGS sequence"/>
</dbReference>